<dbReference type="Gene3D" id="3.30.2010.10">
    <property type="entry name" value="Metalloproteases ('zincins'), catalytic domain"/>
    <property type="match status" value="1"/>
</dbReference>
<proteinExistence type="predicted"/>
<dbReference type="PANTHER" id="PTHR34978:SF3">
    <property type="entry name" value="SLR0241 PROTEIN"/>
    <property type="match status" value="1"/>
</dbReference>
<organism evidence="3 4">
    <name type="scientific">Paenibacillus aurantiacus</name>
    <dbReference type="NCBI Taxonomy" id="1936118"/>
    <lineage>
        <taxon>Bacteria</taxon>
        <taxon>Bacillati</taxon>
        <taxon>Bacillota</taxon>
        <taxon>Bacilli</taxon>
        <taxon>Bacillales</taxon>
        <taxon>Paenibacillaceae</taxon>
        <taxon>Paenibacillus</taxon>
    </lineage>
</organism>
<feature type="domain" description="Peptidase M56" evidence="2">
    <location>
        <begin position="64"/>
        <end position="229"/>
    </location>
</feature>
<evidence type="ECO:0000313" key="4">
    <source>
        <dbReference type="Proteomes" id="UP001589747"/>
    </source>
</evidence>
<keyword evidence="1" id="KW-1133">Transmembrane helix</keyword>
<dbReference type="EMBL" id="JBHMDO010000015">
    <property type="protein sequence ID" value="MFB9325747.1"/>
    <property type="molecule type" value="Genomic_DNA"/>
</dbReference>
<feature type="transmembrane region" description="Helical" evidence="1">
    <location>
        <begin position="43"/>
        <end position="61"/>
    </location>
</feature>
<evidence type="ECO:0000259" key="2">
    <source>
        <dbReference type="Pfam" id="PF05569"/>
    </source>
</evidence>
<comment type="caution">
    <text evidence="3">The sequence shown here is derived from an EMBL/GenBank/DDBJ whole genome shotgun (WGS) entry which is preliminary data.</text>
</comment>
<dbReference type="CDD" id="cd07326">
    <property type="entry name" value="M56_BlaR1_MecR1_like"/>
    <property type="match status" value="1"/>
</dbReference>
<evidence type="ECO:0000256" key="1">
    <source>
        <dbReference type="SAM" id="Phobius"/>
    </source>
</evidence>
<keyword evidence="1" id="KW-0812">Transmembrane</keyword>
<name>A0ABV5KNP7_9BACL</name>
<sequence>MRPETKLRGIYGLMILFVTAIIVQMGLFIVHQFRHGVAHAVQINYILIDLVIGYTLSRIIWRCVRQWRLSRQWLAQFGAMRHDKLTKRLNYKYREWGTEVLVVRSEAFVALTIGMLRPRIVVSTAVLERFDDKEVQAILLHERHHCRSRDNLKLFFSTLLMDGFRYLPIVKPILTYYRTWQELFADRFVIRRMGTERYLGQVLLALSKLGHTRRIETAVHFETTALHYRMLQVLEPDQSVRVPIALLRPLLASCSILMLLMLGGDS</sequence>
<dbReference type="RefSeq" id="WP_377492184.1">
    <property type="nucleotide sequence ID" value="NZ_JBHMDO010000015.1"/>
</dbReference>
<feature type="transmembrane region" description="Helical" evidence="1">
    <location>
        <begin position="12"/>
        <end position="31"/>
    </location>
</feature>
<evidence type="ECO:0000313" key="3">
    <source>
        <dbReference type="EMBL" id="MFB9325747.1"/>
    </source>
</evidence>
<dbReference type="InterPro" id="IPR052173">
    <property type="entry name" value="Beta-lactam_resp_regulator"/>
</dbReference>
<dbReference type="PANTHER" id="PTHR34978">
    <property type="entry name" value="POSSIBLE SENSOR-TRANSDUCER PROTEIN BLAR"/>
    <property type="match status" value="1"/>
</dbReference>
<protein>
    <submittedName>
        <fullName evidence="3">M56 family metallopeptidase</fullName>
    </submittedName>
</protein>
<dbReference type="InterPro" id="IPR008756">
    <property type="entry name" value="Peptidase_M56"/>
</dbReference>
<accession>A0ABV5KNP7</accession>
<dbReference type="Proteomes" id="UP001589747">
    <property type="component" value="Unassembled WGS sequence"/>
</dbReference>
<gene>
    <name evidence="3" type="ORF">ACFFSY_07390</name>
</gene>
<keyword evidence="4" id="KW-1185">Reference proteome</keyword>
<dbReference type="Pfam" id="PF05569">
    <property type="entry name" value="Peptidase_M56"/>
    <property type="match status" value="1"/>
</dbReference>
<reference evidence="3 4" key="1">
    <citation type="submission" date="2024-09" db="EMBL/GenBank/DDBJ databases">
        <authorList>
            <person name="Sun Q."/>
            <person name="Mori K."/>
        </authorList>
    </citation>
    <scope>NUCLEOTIDE SEQUENCE [LARGE SCALE GENOMIC DNA]</scope>
    <source>
        <strain evidence="3 4">TISTR 2452</strain>
    </source>
</reference>
<keyword evidence="1" id="KW-0472">Membrane</keyword>